<dbReference type="AlphaFoldDB" id="A0A4U0H942"/>
<proteinExistence type="predicted"/>
<evidence type="ECO:0000313" key="3">
    <source>
        <dbReference type="Proteomes" id="UP000309872"/>
    </source>
</evidence>
<evidence type="ECO:0000256" key="1">
    <source>
        <dbReference type="SAM" id="SignalP"/>
    </source>
</evidence>
<evidence type="ECO:0000313" key="2">
    <source>
        <dbReference type="EMBL" id="TJY68397.1"/>
    </source>
</evidence>
<keyword evidence="1" id="KW-0732">Signal</keyword>
<dbReference type="Proteomes" id="UP000309872">
    <property type="component" value="Unassembled WGS sequence"/>
</dbReference>
<organism evidence="2 3">
    <name type="scientific">Sphingobacterium alkalisoli</name>
    <dbReference type="NCBI Taxonomy" id="1874115"/>
    <lineage>
        <taxon>Bacteria</taxon>
        <taxon>Pseudomonadati</taxon>
        <taxon>Bacteroidota</taxon>
        <taxon>Sphingobacteriia</taxon>
        <taxon>Sphingobacteriales</taxon>
        <taxon>Sphingobacteriaceae</taxon>
        <taxon>Sphingobacterium</taxon>
    </lineage>
</organism>
<comment type="caution">
    <text evidence="2">The sequence shown here is derived from an EMBL/GenBank/DDBJ whole genome shotgun (WGS) entry which is preliminary data.</text>
</comment>
<dbReference type="RefSeq" id="WP_136819262.1">
    <property type="nucleotide sequence ID" value="NZ_BMJX01000001.1"/>
</dbReference>
<keyword evidence="3" id="KW-1185">Reference proteome</keyword>
<feature type="chain" id="PRO_5020794722" evidence="1">
    <location>
        <begin position="24"/>
        <end position="75"/>
    </location>
</feature>
<name>A0A4U0H942_9SPHI</name>
<gene>
    <name evidence="2" type="ORF">FAZ19_03840</name>
</gene>
<protein>
    <submittedName>
        <fullName evidence="2">Uncharacterized protein</fullName>
    </submittedName>
</protein>
<reference evidence="2 3" key="1">
    <citation type="submission" date="2019-04" db="EMBL/GenBank/DDBJ databases">
        <title>Sphingobacterium olei sp. nov., isolated from oil-contaminated soil.</title>
        <authorList>
            <person name="Liu B."/>
        </authorList>
    </citation>
    <scope>NUCLEOTIDE SEQUENCE [LARGE SCALE GENOMIC DNA]</scope>
    <source>
        <strain evidence="2 3">Y3L14</strain>
    </source>
</reference>
<accession>A0A4U0H942</accession>
<sequence length="75" mass="8397">MNIKNKSLRYAALIGCAFCLFQALPFLTTESQPQTVEVSDALLQLHPDVFKTKILFSRDEPTAVAPAVQEIMEQE</sequence>
<feature type="signal peptide" evidence="1">
    <location>
        <begin position="1"/>
        <end position="23"/>
    </location>
</feature>
<dbReference type="EMBL" id="SUKA01000001">
    <property type="protein sequence ID" value="TJY68397.1"/>
    <property type="molecule type" value="Genomic_DNA"/>
</dbReference>